<sequence length="256" mass="26833">MPLKQRNNRGMFGQIASGVTQLRRYAASMFPNRSQVGRDHMVLHKFVTGFDSEAESVACSATAELSLARALGAAPAAPAGGARSDWGRGCGKFGSFPQFPAQAVVEVAPVSRRSAPVQHLCAVAVSCVALVLGSGADAASGQGEAPAASAITVPSGQPVTLSEVLLDTAPGALWARFRFVAPQIAEQTTQEASATDIDFLCAKLAVPYLTHHALAPDRVVISLADRDLPFGSTAPEATQFFETYRVDDGVCVWEGF</sequence>
<dbReference type="InterPro" id="IPR045467">
    <property type="entry name" value="DUF6497"/>
</dbReference>
<dbReference type="Proteomes" id="UP000237718">
    <property type="component" value="Unassembled WGS sequence"/>
</dbReference>
<comment type="caution">
    <text evidence="1">The sequence shown here is derived from an EMBL/GenBank/DDBJ whole genome shotgun (WGS) entry which is preliminary data.</text>
</comment>
<gene>
    <name evidence="1" type="ORF">CLV89_103113</name>
</gene>
<reference evidence="1 2" key="1">
    <citation type="submission" date="2018-03" db="EMBL/GenBank/DDBJ databases">
        <title>Genomic Encyclopedia of Archaeal and Bacterial Type Strains, Phase II (KMG-II): from individual species to whole genera.</title>
        <authorList>
            <person name="Goeker M."/>
        </authorList>
    </citation>
    <scope>NUCLEOTIDE SEQUENCE [LARGE SCALE GENOMIC DNA]</scope>
    <source>
        <strain evidence="1 2">DSM 25328</strain>
    </source>
</reference>
<protein>
    <recommendedName>
        <fullName evidence="3">Acetolactate synthase</fullName>
    </recommendedName>
</protein>
<dbReference type="EMBL" id="PVUF01000003">
    <property type="protein sequence ID" value="PRZ48802.1"/>
    <property type="molecule type" value="Genomic_DNA"/>
</dbReference>
<evidence type="ECO:0008006" key="3">
    <source>
        <dbReference type="Google" id="ProtNLM"/>
    </source>
</evidence>
<name>A0A2T1AJR9_TRISK</name>
<dbReference type="AlphaFoldDB" id="A0A2T1AJR9"/>
<dbReference type="Pfam" id="PF20107">
    <property type="entry name" value="DUF6497"/>
    <property type="match status" value="1"/>
</dbReference>
<evidence type="ECO:0000313" key="1">
    <source>
        <dbReference type="EMBL" id="PRZ48802.1"/>
    </source>
</evidence>
<organism evidence="1 2">
    <name type="scientific">Tritonibacter scottomollicae</name>
    <name type="common">Epibacterium scottomollicae</name>
    <dbReference type="NCBI Taxonomy" id="483013"/>
    <lineage>
        <taxon>Bacteria</taxon>
        <taxon>Pseudomonadati</taxon>
        <taxon>Pseudomonadota</taxon>
        <taxon>Alphaproteobacteria</taxon>
        <taxon>Rhodobacterales</taxon>
        <taxon>Paracoccaceae</taxon>
        <taxon>Tritonibacter</taxon>
    </lineage>
</organism>
<proteinExistence type="predicted"/>
<accession>A0A2T1AJR9</accession>
<evidence type="ECO:0000313" key="2">
    <source>
        <dbReference type="Proteomes" id="UP000237718"/>
    </source>
</evidence>